<comment type="subcellular location">
    <subcellularLocation>
        <location evidence="1">Membrane</location>
        <topology evidence="1">Multi-pass membrane protein</topology>
    </subcellularLocation>
</comment>
<dbReference type="InterPro" id="IPR003339">
    <property type="entry name" value="ABC/ECF_trnsptr_transmembrane"/>
</dbReference>
<feature type="transmembrane region" description="Helical" evidence="6">
    <location>
        <begin position="59"/>
        <end position="77"/>
    </location>
</feature>
<evidence type="ECO:0000256" key="3">
    <source>
        <dbReference type="ARBA" id="ARBA00022692"/>
    </source>
</evidence>
<evidence type="ECO:0000256" key="2">
    <source>
        <dbReference type="ARBA" id="ARBA00008564"/>
    </source>
</evidence>
<keyword evidence="3 6" id="KW-0812">Transmembrane</keyword>
<evidence type="ECO:0000256" key="4">
    <source>
        <dbReference type="ARBA" id="ARBA00022989"/>
    </source>
</evidence>
<dbReference type="CDD" id="cd16914">
    <property type="entry name" value="EcfT"/>
    <property type="match status" value="1"/>
</dbReference>
<evidence type="ECO:0000256" key="6">
    <source>
        <dbReference type="SAM" id="Phobius"/>
    </source>
</evidence>
<dbReference type="RefSeq" id="WP_248954796.1">
    <property type="nucleotide sequence ID" value="NZ_JAKIKU010000001.1"/>
</dbReference>
<accession>A0ABT0KLF1</accession>
<comment type="similarity">
    <text evidence="2">Belongs to the CbiQ family.</text>
</comment>
<feature type="transmembrane region" description="Helical" evidence="6">
    <location>
        <begin position="83"/>
        <end position="100"/>
    </location>
</feature>
<keyword evidence="4 6" id="KW-1133">Transmembrane helix</keyword>
<feature type="transmembrane region" description="Helical" evidence="6">
    <location>
        <begin position="131"/>
        <end position="151"/>
    </location>
</feature>
<evidence type="ECO:0000313" key="7">
    <source>
        <dbReference type="EMBL" id="MCL1044411.1"/>
    </source>
</evidence>
<gene>
    <name evidence="7" type="ORF">L2737_03555</name>
</gene>
<dbReference type="Pfam" id="PF02361">
    <property type="entry name" value="CbiQ"/>
    <property type="match status" value="1"/>
</dbReference>
<reference evidence="7 8" key="1">
    <citation type="submission" date="2022-01" db="EMBL/GenBank/DDBJ databases">
        <title>Whole genome-based taxonomy of the Shewanellaceae.</title>
        <authorList>
            <person name="Martin-Rodriguez A.J."/>
        </authorList>
    </citation>
    <scope>NUCLEOTIDE SEQUENCE [LARGE SCALE GENOMIC DNA]</scope>
    <source>
        <strain evidence="7 8">DSM 24955</strain>
    </source>
</reference>
<comment type="caution">
    <text evidence="7">The sequence shown here is derived from an EMBL/GenBank/DDBJ whole genome shotgun (WGS) entry which is preliminary data.</text>
</comment>
<dbReference type="EMBL" id="JAKIKU010000001">
    <property type="protein sequence ID" value="MCL1044411.1"/>
    <property type="molecule type" value="Genomic_DNA"/>
</dbReference>
<name>A0ABT0KLF1_9GAMM</name>
<keyword evidence="8" id="KW-1185">Reference proteome</keyword>
<evidence type="ECO:0000256" key="1">
    <source>
        <dbReference type="ARBA" id="ARBA00004141"/>
    </source>
</evidence>
<evidence type="ECO:0000256" key="5">
    <source>
        <dbReference type="ARBA" id="ARBA00023136"/>
    </source>
</evidence>
<dbReference type="Proteomes" id="UP001202134">
    <property type="component" value="Unassembled WGS sequence"/>
</dbReference>
<keyword evidence="5 6" id="KW-0472">Membrane</keyword>
<evidence type="ECO:0000313" key="8">
    <source>
        <dbReference type="Proteomes" id="UP001202134"/>
    </source>
</evidence>
<protein>
    <submittedName>
        <fullName evidence="7">Energy-coupling factor transporter transmembrane protein EcfT</fullName>
    </submittedName>
</protein>
<sequence length="258" mass="29305">MSKRVCLKSDDSDVNNLDITMNKNLGKKSINTLSNASTNTSPNASSYKARLTESKRKRWLCGVAIIFSIVLSSSAFLVTTEQLGYLAVINLGLMIHAWICKARLKPLVKLFAIQSVITVSLYALFYGSERVLEALIVVLRIILVMLPSWWLASTQKAHHMSQVLCLFLPSKWAFVITTSIKLLPFITQEVRDIYHIQCLRGARIMPKELINPINWIELVRCVLFPLLIQLLSLSKHIAKSAQQRHFDKHSKHTHWPLS</sequence>
<proteinExistence type="inferred from homology"/>
<feature type="transmembrane region" description="Helical" evidence="6">
    <location>
        <begin position="107"/>
        <end position="125"/>
    </location>
</feature>
<organism evidence="7 8">
    <name type="scientific">Shewanella electrodiphila</name>
    <dbReference type="NCBI Taxonomy" id="934143"/>
    <lineage>
        <taxon>Bacteria</taxon>
        <taxon>Pseudomonadati</taxon>
        <taxon>Pseudomonadota</taxon>
        <taxon>Gammaproteobacteria</taxon>
        <taxon>Alteromonadales</taxon>
        <taxon>Shewanellaceae</taxon>
        <taxon>Shewanella</taxon>
    </lineage>
</organism>